<comment type="subcellular location">
    <subcellularLocation>
        <location evidence="1">Secreted</location>
    </subcellularLocation>
</comment>
<sequence length="285" mass="32887">MIQLVPVAIFVSTRLPVRESMPILFQRTVKSPQKPRVLMYHMVREHIPKARFNKMRVPPEDFVWQMKWLKEDGWQFLSTRDLFGQWGKWPEKSVAVTFDDGFEDNYRNAFPVLKELGIPFTLYLVNNRHDKDWSTNKKSHHSGGELKEEPKLSDSQVNEMLESGLLELGGHTIDHVNLLKEDTESQVEQIVGCARRLSETHHVEVPTFCYPFGLFDEESLRIVKGASYVGAFTVEESFVDPASDPFDTGRLKVSGKMSRRQFRRMLLTGKRKLFSRGRSSAGLGR</sequence>
<organism evidence="5 6">
    <name type="scientific">Oceanipulchritudo coccoides</name>
    <dbReference type="NCBI Taxonomy" id="2706888"/>
    <lineage>
        <taxon>Bacteria</taxon>
        <taxon>Pseudomonadati</taxon>
        <taxon>Verrucomicrobiota</taxon>
        <taxon>Opitutia</taxon>
        <taxon>Puniceicoccales</taxon>
        <taxon>Oceanipulchritudinaceae</taxon>
        <taxon>Oceanipulchritudo</taxon>
    </lineage>
</organism>
<evidence type="ECO:0000256" key="3">
    <source>
        <dbReference type="SAM" id="MobiDB-lite"/>
    </source>
</evidence>
<name>A0A6B2M116_9BACT</name>
<proteinExistence type="predicted"/>
<gene>
    <name evidence="5" type="ORF">G0Q06_04675</name>
</gene>
<evidence type="ECO:0000256" key="1">
    <source>
        <dbReference type="ARBA" id="ARBA00004613"/>
    </source>
</evidence>
<reference evidence="5 6" key="1">
    <citation type="submission" date="2020-02" db="EMBL/GenBank/DDBJ databases">
        <title>Albibacoteraceae fam. nov., the first described family within the subdivision 4 Verrucomicrobia.</title>
        <authorList>
            <person name="Xi F."/>
        </authorList>
    </citation>
    <scope>NUCLEOTIDE SEQUENCE [LARGE SCALE GENOMIC DNA]</scope>
    <source>
        <strain evidence="5 6">CK1056</strain>
    </source>
</reference>
<feature type="compositionally biased region" description="Basic and acidic residues" evidence="3">
    <location>
        <begin position="142"/>
        <end position="152"/>
    </location>
</feature>
<dbReference type="GO" id="GO:0005975">
    <property type="term" value="P:carbohydrate metabolic process"/>
    <property type="evidence" value="ECO:0007669"/>
    <property type="project" value="InterPro"/>
</dbReference>
<comment type="caution">
    <text evidence="5">The sequence shown here is derived from an EMBL/GenBank/DDBJ whole genome shotgun (WGS) entry which is preliminary data.</text>
</comment>
<dbReference type="GO" id="GO:0016810">
    <property type="term" value="F:hydrolase activity, acting on carbon-nitrogen (but not peptide) bonds"/>
    <property type="evidence" value="ECO:0007669"/>
    <property type="project" value="InterPro"/>
</dbReference>
<dbReference type="GO" id="GO:0005576">
    <property type="term" value="C:extracellular region"/>
    <property type="evidence" value="ECO:0007669"/>
    <property type="project" value="UniProtKB-SubCell"/>
</dbReference>
<dbReference type="EMBL" id="JAAGNX010000001">
    <property type="protein sequence ID" value="NDV61737.1"/>
    <property type="molecule type" value="Genomic_DNA"/>
</dbReference>
<accession>A0A6B2M116</accession>
<evidence type="ECO:0000313" key="6">
    <source>
        <dbReference type="Proteomes" id="UP000478417"/>
    </source>
</evidence>
<keyword evidence="2" id="KW-0732">Signal</keyword>
<evidence type="ECO:0000313" key="5">
    <source>
        <dbReference type="EMBL" id="NDV61737.1"/>
    </source>
</evidence>
<dbReference type="SUPFAM" id="SSF88713">
    <property type="entry name" value="Glycoside hydrolase/deacetylase"/>
    <property type="match status" value="1"/>
</dbReference>
<keyword evidence="6" id="KW-1185">Reference proteome</keyword>
<dbReference type="RefSeq" id="WP_163962931.1">
    <property type="nucleotide sequence ID" value="NZ_JAAGNX010000001.1"/>
</dbReference>
<protein>
    <submittedName>
        <fullName evidence="5">Polysaccharide deacetylase family protein</fullName>
    </submittedName>
</protein>
<dbReference type="Gene3D" id="3.20.20.370">
    <property type="entry name" value="Glycoside hydrolase/deacetylase"/>
    <property type="match status" value="1"/>
</dbReference>
<feature type="domain" description="NodB homology" evidence="4">
    <location>
        <begin position="92"/>
        <end position="285"/>
    </location>
</feature>
<dbReference type="AlphaFoldDB" id="A0A6B2M116"/>
<dbReference type="InterPro" id="IPR011330">
    <property type="entry name" value="Glyco_hydro/deAcase_b/a-brl"/>
</dbReference>
<dbReference type="PANTHER" id="PTHR34216">
    <property type="match status" value="1"/>
</dbReference>
<dbReference type="PROSITE" id="PS51677">
    <property type="entry name" value="NODB"/>
    <property type="match status" value="1"/>
</dbReference>
<evidence type="ECO:0000256" key="2">
    <source>
        <dbReference type="ARBA" id="ARBA00022729"/>
    </source>
</evidence>
<dbReference type="CDD" id="cd10918">
    <property type="entry name" value="CE4_NodB_like_5s_6s"/>
    <property type="match status" value="1"/>
</dbReference>
<dbReference type="Proteomes" id="UP000478417">
    <property type="component" value="Unassembled WGS sequence"/>
</dbReference>
<dbReference type="Pfam" id="PF01522">
    <property type="entry name" value="Polysacc_deac_1"/>
    <property type="match status" value="1"/>
</dbReference>
<dbReference type="PANTHER" id="PTHR34216:SF3">
    <property type="entry name" value="POLY-BETA-1,6-N-ACETYL-D-GLUCOSAMINE N-DEACETYLASE"/>
    <property type="match status" value="1"/>
</dbReference>
<feature type="region of interest" description="Disordered" evidence="3">
    <location>
        <begin position="134"/>
        <end position="154"/>
    </location>
</feature>
<dbReference type="InterPro" id="IPR051398">
    <property type="entry name" value="Polysacch_Deacetylase"/>
</dbReference>
<dbReference type="InterPro" id="IPR002509">
    <property type="entry name" value="NODB_dom"/>
</dbReference>
<evidence type="ECO:0000259" key="4">
    <source>
        <dbReference type="PROSITE" id="PS51677"/>
    </source>
</evidence>